<dbReference type="Proteomes" id="UP000297832">
    <property type="component" value="Unassembled WGS sequence"/>
</dbReference>
<evidence type="ECO:0000313" key="1">
    <source>
        <dbReference type="EMBL" id="TGM10262.1"/>
    </source>
</evidence>
<dbReference type="EMBL" id="RQGU01000108">
    <property type="protein sequence ID" value="TGM18945.1"/>
    <property type="molecule type" value="Genomic_DNA"/>
</dbReference>
<reference evidence="2" key="1">
    <citation type="submission" date="2018-10" db="EMBL/GenBank/DDBJ databases">
        <authorList>
            <person name="Vincent A.T."/>
            <person name="Schiettekatte O."/>
            <person name="Bourhy P."/>
            <person name="Veyrier F.J."/>
            <person name="Picardeau M."/>
        </authorList>
    </citation>
    <scope>NUCLEOTIDE SEQUENCE</scope>
    <source>
        <strain evidence="2">201702406</strain>
    </source>
</reference>
<name>A0A5F2C159_9LEPT</name>
<evidence type="ECO:0000313" key="3">
    <source>
        <dbReference type="Proteomes" id="UP000297832"/>
    </source>
</evidence>
<keyword evidence="4" id="KW-1185">Reference proteome</keyword>
<evidence type="ECO:0000313" key="4">
    <source>
        <dbReference type="Proteomes" id="UP000298057"/>
    </source>
</evidence>
<evidence type="ECO:0000313" key="2">
    <source>
        <dbReference type="EMBL" id="TGM18945.1"/>
    </source>
</evidence>
<accession>A0A5F2C159</accession>
<sequence>MKYTLSLLFLFTIISFSDQVETKEIEKCSSGSVRKSNIKNNKVKSAENLYEQKILKILKKKLTDLKKSKLKNSFNEGNFDSNISKSDIMLKFTFLLNSKGKVIDIALHCSNIPENINKAILNSVMELNFGIVPKDFLEKGLIIGISIPYSYLF</sequence>
<comment type="caution">
    <text evidence="1">The sequence shown here is derived from an EMBL/GenBank/DDBJ whole genome shotgun (WGS) entry which is preliminary data.</text>
</comment>
<dbReference type="AlphaFoldDB" id="A0A5F2C159"/>
<dbReference type="Proteomes" id="UP000298057">
    <property type="component" value="Unassembled WGS sequence"/>
</dbReference>
<gene>
    <name evidence="1" type="ORF">EHQ81_19495</name>
    <name evidence="2" type="ORF">EHQ82_11245</name>
</gene>
<proteinExistence type="predicted"/>
<evidence type="ECO:0008006" key="5">
    <source>
        <dbReference type="Google" id="ProtNLM"/>
    </source>
</evidence>
<reference evidence="1 3" key="2">
    <citation type="journal article" date="2019" name="PLoS Negl. Trop. Dis.">
        <title>Revisiting the worldwide diversity of Leptospira species in the environment.</title>
        <authorList>
            <person name="Vincent A.T."/>
            <person name="Schiettekatte O."/>
            <person name="Bourhy P."/>
            <person name="Veyrier F.J."/>
            <person name="Picardeau M."/>
        </authorList>
    </citation>
    <scope>NUCLEOTIDE SEQUENCE [LARGE SCALE GENOMIC DNA]</scope>
    <source>
        <strain evidence="1 3">201702405</strain>
        <strain evidence="2">201702406</strain>
    </source>
</reference>
<dbReference type="EMBL" id="RQGV01000030">
    <property type="protein sequence ID" value="TGM10262.1"/>
    <property type="molecule type" value="Genomic_DNA"/>
</dbReference>
<organism evidence="1 3">
    <name type="scientific">Leptospira selangorensis</name>
    <dbReference type="NCBI Taxonomy" id="2484982"/>
    <lineage>
        <taxon>Bacteria</taxon>
        <taxon>Pseudomonadati</taxon>
        <taxon>Spirochaetota</taxon>
        <taxon>Spirochaetia</taxon>
        <taxon>Leptospirales</taxon>
        <taxon>Leptospiraceae</taxon>
        <taxon>Leptospira</taxon>
    </lineage>
</organism>
<protein>
    <recommendedName>
        <fullName evidence="5">TonB C-terminal domain-containing protein</fullName>
    </recommendedName>
</protein>
<dbReference type="RefSeq" id="WP_135627531.1">
    <property type="nucleotide sequence ID" value="NZ_RQES01000001.1"/>
</dbReference>